<dbReference type="EMBL" id="RXIC02000019">
    <property type="protein sequence ID" value="KAB1226597.1"/>
    <property type="molecule type" value="Genomic_DNA"/>
</dbReference>
<proteinExistence type="predicted"/>
<dbReference type="AlphaFoldDB" id="A0A6A1WS28"/>
<sequence>MQPRLELSHFLVEIGTEVTYRNLMALDQCHYPFKTRICNYIRLLDNLIIRGKDVDLLVDRKVIANGLGGSEAASELINTLCDRIVPYDHTDKDSGDGLSKKLNDYYENPWNRTMATMTSTYFSNFWRGTALLLEL</sequence>
<dbReference type="PANTHER" id="PTHR31170">
    <property type="entry name" value="BNAC04G53230D PROTEIN"/>
    <property type="match status" value="1"/>
</dbReference>
<accession>A0A6A1WS28</accession>
<protein>
    <submittedName>
        <fullName evidence="1">Uncharacterized protein</fullName>
    </submittedName>
</protein>
<dbReference type="PANTHER" id="PTHR31170:SF9">
    <property type="entry name" value="PROTEIN, PUTATIVE (DUF247)-RELATED"/>
    <property type="match status" value="1"/>
</dbReference>
<dbReference type="Proteomes" id="UP000516437">
    <property type="component" value="Chromosome 1"/>
</dbReference>
<reference evidence="1 2" key="1">
    <citation type="journal article" date="2019" name="Plant Biotechnol. J.">
        <title>The red bayberry genome and genetic basis of sex determination.</title>
        <authorList>
            <person name="Jia H.M."/>
            <person name="Jia H.J."/>
            <person name="Cai Q.L."/>
            <person name="Wang Y."/>
            <person name="Zhao H.B."/>
            <person name="Yang W.F."/>
            <person name="Wang G.Y."/>
            <person name="Li Y.H."/>
            <person name="Zhan D.L."/>
            <person name="Shen Y.T."/>
            <person name="Niu Q.F."/>
            <person name="Chang L."/>
            <person name="Qiu J."/>
            <person name="Zhao L."/>
            <person name="Xie H.B."/>
            <person name="Fu W.Y."/>
            <person name="Jin J."/>
            <person name="Li X.W."/>
            <person name="Jiao Y."/>
            <person name="Zhou C.C."/>
            <person name="Tu T."/>
            <person name="Chai C.Y."/>
            <person name="Gao J.L."/>
            <person name="Fan L.J."/>
            <person name="van de Weg E."/>
            <person name="Wang J.Y."/>
            <person name="Gao Z.S."/>
        </authorList>
    </citation>
    <scope>NUCLEOTIDE SEQUENCE [LARGE SCALE GENOMIC DNA]</scope>
    <source>
        <tissue evidence="1">Leaves</tissue>
    </source>
</reference>
<gene>
    <name evidence="1" type="ORF">CJ030_MR1G019084</name>
</gene>
<dbReference type="OrthoDB" id="591587at2759"/>
<comment type="caution">
    <text evidence="1">The sequence shown here is derived from an EMBL/GenBank/DDBJ whole genome shotgun (WGS) entry which is preliminary data.</text>
</comment>
<organism evidence="1 2">
    <name type="scientific">Morella rubra</name>
    <name type="common">Chinese bayberry</name>
    <dbReference type="NCBI Taxonomy" id="262757"/>
    <lineage>
        <taxon>Eukaryota</taxon>
        <taxon>Viridiplantae</taxon>
        <taxon>Streptophyta</taxon>
        <taxon>Embryophyta</taxon>
        <taxon>Tracheophyta</taxon>
        <taxon>Spermatophyta</taxon>
        <taxon>Magnoliopsida</taxon>
        <taxon>eudicotyledons</taxon>
        <taxon>Gunneridae</taxon>
        <taxon>Pentapetalae</taxon>
        <taxon>rosids</taxon>
        <taxon>fabids</taxon>
        <taxon>Fagales</taxon>
        <taxon>Myricaceae</taxon>
        <taxon>Morella</taxon>
    </lineage>
</organism>
<evidence type="ECO:0000313" key="1">
    <source>
        <dbReference type="EMBL" id="KAB1226597.1"/>
    </source>
</evidence>
<keyword evidence="2" id="KW-1185">Reference proteome</keyword>
<name>A0A6A1WS28_9ROSI</name>
<dbReference type="Pfam" id="PF03140">
    <property type="entry name" value="DUF247"/>
    <property type="match status" value="1"/>
</dbReference>
<dbReference type="InterPro" id="IPR004158">
    <property type="entry name" value="DUF247_pln"/>
</dbReference>
<evidence type="ECO:0000313" key="2">
    <source>
        <dbReference type="Proteomes" id="UP000516437"/>
    </source>
</evidence>